<feature type="domain" description="Mur ligase C-terminal" evidence="16">
    <location>
        <begin position="314"/>
        <end position="452"/>
    </location>
</feature>
<dbReference type="UniPathway" id="UPA00219"/>
<evidence type="ECO:0000256" key="12">
    <source>
        <dbReference type="ARBA" id="ARBA00023316"/>
    </source>
</evidence>
<evidence type="ECO:0000256" key="9">
    <source>
        <dbReference type="ARBA" id="ARBA00022960"/>
    </source>
</evidence>
<dbReference type="SUPFAM" id="SSF51984">
    <property type="entry name" value="MurCD N-terminal domain"/>
    <property type="match status" value="1"/>
</dbReference>
<dbReference type="InterPro" id="IPR005758">
    <property type="entry name" value="UDP-N-AcMur_Ala_ligase_MurC"/>
</dbReference>
<evidence type="ECO:0000259" key="15">
    <source>
        <dbReference type="Pfam" id="PF01225"/>
    </source>
</evidence>
<dbReference type="Gene3D" id="3.90.190.20">
    <property type="entry name" value="Mur ligase, C-terminal domain"/>
    <property type="match status" value="1"/>
</dbReference>
<evidence type="ECO:0000256" key="11">
    <source>
        <dbReference type="ARBA" id="ARBA00023306"/>
    </source>
</evidence>
<keyword evidence="8 14" id="KW-0067">ATP-binding</keyword>
<evidence type="ECO:0000256" key="5">
    <source>
        <dbReference type="ARBA" id="ARBA00022598"/>
    </source>
</evidence>
<evidence type="ECO:0000256" key="14">
    <source>
        <dbReference type="HAMAP-Rule" id="MF_00046"/>
    </source>
</evidence>
<dbReference type="Gene3D" id="3.40.50.720">
    <property type="entry name" value="NAD(P)-binding Rossmann-like Domain"/>
    <property type="match status" value="1"/>
</dbReference>
<dbReference type="PANTHER" id="PTHR43445:SF3">
    <property type="entry name" value="UDP-N-ACETYLMURAMATE--L-ALANINE LIGASE"/>
    <property type="match status" value="1"/>
</dbReference>
<name>A0A2H0RMM0_9BACT</name>
<dbReference type="SUPFAM" id="SSF53244">
    <property type="entry name" value="MurD-like peptide ligases, peptide-binding domain"/>
    <property type="match status" value="1"/>
</dbReference>
<dbReference type="PANTHER" id="PTHR43445">
    <property type="entry name" value="UDP-N-ACETYLMURAMATE--L-ALANINE LIGASE-RELATED"/>
    <property type="match status" value="1"/>
</dbReference>
<evidence type="ECO:0000256" key="3">
    <source>
        <dbReference type="ARBA" id="ARBA00012211"/>
    </source>
</evidence>
<dbReference type="Proteomes" id="UP000230084">
    <property type="component" value="Unassembled WGS sequence"/>
</dbReference>
<dbReference type="InterPro" id="IPR036565">
    <property type="entry name" value="Mur-like_cat_sf"/>
</dbReference>
<comment type="catalytic activity">
    <reaction evidence="13 14">
        <text>UDP-N-acetyl-alpha-D-muramate + L-alanine + ATP = UDP-N-acetyl-alpha-D-muramoyl-L-alanine + ADP + phosphate + H(+)</text>
        <dbReference type="Rhea" id="RHEA:23372"/>
        <dbReference type="ChEBI" id="CHEBI:15378"/>
        <dbReference type="ChEBI" id="CHEBI:30616"/>
        <dbReference type="ChEBI" id="CHEBI:43474"/>
        <dbReference type="ChEBI" id="CHEBI:57972"/>
        <dbReference type="ChEBI" id="CHEBI:70757"/>
        <dbReference type="ChEBI" id="CHEBI:83898"/>
        <dbReference type="ChEBI" id="CHEBI:456216"/>
        <dbReference type="EC" id="6.3.2.8"/>
    </reaction>
</comment>
<feature type="domain" description="Mur ligase central" evidence="17">
    <location>
        <begin position="110"/>
        <end position="292"/>
    </location>
</feature>
<dbReference type="InterPro" id="IPR004101">
    <property type="entry name" value="Mur_ligase_C"/>
</dbReference>
<keyword evidence="5 14" id="KW-0436">Ligase</keyword>
<keyword evidence="7 14" id="KW-0547">Nucleotide-binding</keyword>
<feature type="domain" description="Mur ligase N-terminal catalytic" evidence="15">
    <location>
        <begin position="7"/>
        <end position="103"/>
    </location>
</feature>
<evidence type="ECO:0000313" key="19">
    <source>
        <dbReference type="Proteomes" id="UP000230084"/>
    </source>
</evidence>
<protein>
    <recommendedName>
        <fullName evidence="3 14">UDP-N-acetylmuramate--L-alanine ligase</fullName>
        <ecNumber evidence="3 14">6.3.2.8</ecNumber>
    </recommendedName>
    <alternativeName>
        <fullName evidence="14">UDP-N-acetylmuramoyl-L-alanine synthetase</fullName>
    </alternativeName>
</protein>
<dbReference type="HAMAP" id="MF_00046">
    <property type="entry name" value="MurC"/>
    <property type="match status" value="1"/>
</dbReference>
<evidence type="ECO:0000259" key="17">
    <source>
        <dbReference type="Pfam" id="PF08245"/>
    </source>
</evidence>
<evidence type="ECO:0000259" key="16">
    <source>
        <dbReference type="Pfam" id="PF02875"/>
    </source>
</evidence>
<comment type="pathway">
    <text evidence="2 14">Cell wall biogenesis; peptidoglycan biosynthesis.</text>
</comment>
<keyword evidence="6 14" id="KW-0132">Cell division</keyword>
<keyword evidence="11 14" id="KW-0131">Cell cycle</keyword>
<sequence length="463" mass="51016">MKTYKRVHFIGIGGIGMSAMAKLLKVCGTYVSGSDVQDSETIRELRHMSVQIGIGSKPELIGKDVELIVYSSAVPLDDEERIRGRHLDIPEITYNAFLGEVSQGSNLIAVTGTHGKSTTTAMLGHILTVAGLDPTVVVGSKVTSFPYGNLRVGMSDVFVAEACEHMAHMLHMDPQMIVLTNIEFDHPDFYGSVEDVRAAMKQFVEKLPQGGTLVWNADDAQSQLLIKEIALSRSDIQLIAYGQDAAAHAEVEREVGIQRVHLFKEDAEVFEADLRYPGDYNVHNAMMAALAASALHVRGDKIKQALESFPGLWRRFEHLGLWKGADVYSDYGHHPTAVASLLEGVKSFLPGKRIVLCFQPHQHARTRGLFNEFVQSMEEADVVVLQEIYDVAGRNEQDHATSSAELVEAIHESDTTRGVDRDVIYAQDAEAVKFQLEKIVRPGDVLLMVGAGDIDRLARTLIK</sequence>
<comment type="subcellular location">
    <subcellularLocation>
        <location evidence="1 14">Cytoplasm</location>
    </subcellularLocation>
</comment>
<evidence type="ECO:0000256" key="4">
    <source>
        <dbReference type="ARBA" id="ARBA00022490"/>
    </source>
</evidence>
<dbReference type="Pfam" id="PF08245">
    <property type="entry name" value="Mur_ligase_M"/>
    <property type="match status" value="1"/>
</dbReference>
<evidence type="ECO:0000256" key="2">
    <source>
        <dbReference type="ARBA" id="ARBA00004752"/>
    </source>
</evidence>
<evidence type="ECO:0000256" key="10">
    <source>
        <dbReference type="ARBA" id="ARBA00022984"/>
    </source>
</evidence>
<dbReference type="SUPFAM" id="SSF53623">
    <property type="entry name" value="MurD-like peptide ligases, catalytic domain"/>
    <property type="match status" value="1"/>
</dbReference>
<keyword evidence="4 14" id="KW-0963">Cytoplasm</keyword>
<keyword evidence="12 14" id="KW-0961">Cell wall biogenesis/degradation</keyword>
<comment type="function">
    <text evidence="14">Cell wall formation.</text>
</comment>
<dbReference type="InterPro" id="IPR036615">
    <property type="entry name" value="Mur_ligase_C_dom_sf"/>
</dbReference>
<evidence type="ECO:0000256" key="13">
    <source>
        <dbReference type="ARBA" id="ARBA00047833"/>
    </source>
</evidence>
<dbReference type="EC" id="6.3.2.8" evidence="3 14"/>
<dbReference type="Pfam" id="PF02875">
    <property type="entry name" value="Mur_ligase_C"/>
    <property type="match status" value="1"/>
</dbReference>
<dbReference type="Gene3D" id="3.40.1190.10">
    <property type="entry name" value="Mur-like, catalytic domain"/>
    <property type="match status" value="1"/>
</dbReference>
<dbReference type="AlphaFoldDB" id="A0A2H0RMM0"/>
<evidence type="ECO:0000256" key="6">
    <source>
        <dbReference type="ARBA" id="ARBA00022618"/>
    </source>
</evidence>
<evidence type="ECO:0000256" key="7">
    <source>
        <dbReference type="ARBA" id="ARBA00022741"/>
    </source>
</evidence>
<keyword evidence="9 14" id="KW-0133">Cell shape</keyword>
<dbReference type="GO" id="GO:0071555">
    <property type="term" value="P:cell wall organization"/>
    <property type="evidence" value="ECO:0007669"/>
    <property type="project" value="UniProtKB-KW"/>
</dbReference>
<dbReference type="GO" id="GO:0051301">
    <property type="term" value="P:cell division"/>
    <property type="evidence" value="ECO:0007669"/>
    <property type="project" value="UniProtKB-KW"/>
</dbReference>
<evidence type="ECO:0000256" key="1">
    <source>
        <dbReference type="ARBA" id="ARBA00004496"/>
    </source>
</evidence>
<comment type="similarity">
    <text evidence="14">Belongs to the MurCDEF family.</text>
</comment>
<organism evidence="18 19">
    <name type="scientific">Candidatus Uhrbacteria bacterium CG10_big_fil_rev_8_21_14_0_10_50_16</name>
    <dbReference type="NCBI Taxonomy" id="1975039"/>
    <lineage>
        <taxon>Bacteria</taxon>
        <taxon>Candidatus Uhriibacteriota</taxon>
    </lineage>
</organism>
<dbReference type="Pfam" id="PF01225">
    <property type="entry name" value="Mur_ligase"/>
    <property type="match status" value="1"/>
</dbReference>
<dbReference type="GO" id="GO:0008360">
    <property type="term" value="P:regulation of cell shape"/>
    <property type="evidence" value="ECO:0007669"/>
    <property type="project" value="UniProtKB-KW"/>
</dbReference>
<proteinExistence type="inferred from homology"/>
<dbReference type="GO" id="GO:0009252">
    <property type="term" value="P:peptidoglycan biosynthetic process"/>
    <property type="evidence" value="ECO:0007669"/>
    <property type="project" value="UniProtKB-UniRule"/>
</dbReference>
<dbReference type="GO" id="GO:0005524">
    <property type="term" value="F:ATP binding"/>
    <property type="evidence" value="ECO:0007669"/>
    <property type="project" value="UniProtKB-UniRule"/>
</dbReference>
<keyword evidence="10 14" id="KW-0573">Peptidoglycan synthesis</keyword>
<comment type="caution">
    <text evidence="18">The sequence shown here is derived from an EMBL/GenBank/DDBJ whole genome shotgun (WGS) entry which is preliminary data.</text>
</comment>
<dbReference type="InterPro" id="IPR013221">
    <property type="entry name" value="Mur_ligase_cen"/>
</dbReference>
<accession>A0A2H0RMM0</accession>
<evidence type="ECO:0000256" key="8">
    <source>
        <dbReference type="ARBA" id="ARBA00022840"/>
    </source>
</evidence>
<dbReference type="NCBIfam" id="TIGR01082">
    <property type="entry name" value="murC"/>
    <property type="match status" value="1"/>
</dbReference>
<dbReference type="GO" id="GO:0005737">
    <property type="term" value="C:cytoplasm"/>
    <property type="evidence" value="ECO:0007669"/>
    <property type="project" value="UniProtKB-SubCell"/>
</dbReference>
<dbReference type="GO" id="GO:0008763">
    <property type="term" value="F:UDP-N-acetylmuramate-L-alanine ligase activity"/>
    <property type="evidence" value="ECO:0007669"/>
    <property type="project" value="UniProtKB-UniRule"/>
</dbReference>
<reference evidence="18 19" key="1">
    <citation type="submission" date="2017-09" db="EMBL/GenBank/DDBJ databases">
        <title>Depth-based differentiation of microbial function through sediment-hosted aquifers and enrichment of novel symbionts in the deep terrestrial subsurface.</title>
        <authorList>
            <person name="Probst A.J."/>
            <person name="Ladd B."/>
            <person name="Jarett J.K."/>
            <person name="Geller-Mcgrath D.E."/>
            <person name="Sieber C.M."/>
            <person name="Emerson J.B."/>
            <person name="Anantharaman K."/>
            <person name="Thomas B.C."/>
            <person name="Malmstrom R."/>
            <person name="Stieglmeier M."/>
            <person name="Klingl A."/>
            <person name="Woyke T."/>
            <person name="Ryan C.M."/>
            <person name="Banfield J.F."/>
        </authorList>
    </citation>
    <scope>NUCLEOTIDE SEQUENCE [LARGE SCALE GENOMIC DNA]</scope>
    <source>
        <strain evidence="18">CG10_big_fil_rev_8_21_14_0_10_50_16</strain>
    </source>
</reference>
<gene>
    <name evidence="14 18" type="primary">murC</name>
    <name evidence="18" type="ORF">COV06_00090</name>
</gene>
<feature type="binding site" evidence="14">
    <location>
        <begin position="112"/>
        <end position="118"/>
    </location>
    <ligand>
        <name>ATP</name>
        <dbReference type="ChEBI" id="CHEBI:30616"/>
    </ligand>
</feature>
<dbReference type="EMBL" id="PCYM01000001">
    <property type="protein sequence ID" value="PIR47792.1"/>
    <property type="molecule type" value="Genomic_DNA"/>
</dbReference>
<dbReference type="InterPro" id="IPR050061">
    <property type="entry name" value="MurCDEF_pg_biosynth"/>
</dbReference>
<evidence type="ECO:0000313" key="18">
    <source>
        <dbReference type="EMBL" id="PIR47792.1"/>
    </source>
</evidence>
<dbReference type="InterPro" id="IPR000713">
    <property type="entry name" value="Mur_ligase_N"/>
</dbReference>